<protein>
    <submittedName>
        <fullName evidence="1">Uncharacterized protein</fullName>
    </submittedName>
</protein>
<dbReference type="RefSeq" id="WP_331213171.1">
    <property type="nucleotide sequence ID" value="NZ_JAZGQK010000004.1"/>
</dbReference>
<comment type="caution">
    <text evidence="1">The sequence shown here is derived from an EMBL/GenBank/DDBJ whole genome shotgun (WGS) entry which is preliminary data.</text>
</comment>
<proteinExistence type="predicted"/>
<keyword evidence="2" id="KW-1185">Reference proteome</keyword>
<reference evidence="1 2" key="1">
    <citation type="submission" date="2024-01" db="EMBL/GenBank/DDBJ databases">
        <title>Genome insights into Plantactinospora sonchi sp. nov.</title>
        <authorList>
            <person name="Wang L."/>
        </authorList>
    </citation>
    <scope>NUCLEOTIDE SEQUENCE [LARGE SCALE GENOMIC DNA]</scope>
    <source>
        <strain evidence="1 2">NEAU-QY2</strain>
    </source>
</reference>
<sequence>MKKLVRRVADRMVTMAVPRVEAQAQPCWWGEYCYCRSSYLYYQRCCASGTSYSCSCQARTGPTGC</sequence>
<dbReference type="EMBL" id="JAZGQK010000004">
    <property type="protein sequence ID" value="MEE6258042.1"/>
    <property type="molecule type" value="Genomic_DNA"/>
</dbReference>
<evidence type="ECO:0000313" key="2">
    <source>
        <dbReference type="Proteomes" id="UP001332243"/>
    </source>
</evidence>
<dbReference type="Proteomes" id="UP001332243">
    <property type="component" value="Unassembled WGS sequence"/>
</dbReference>
<gene>
    <name evidence="1" type="ORF">V1633_05990</name>
</gene>
<name>A0ABU7RNH7_9ACTN</name>
<accession>A0ABU7RNH7</accession>
<evidence type="ECO:0000313" key="1">
    <source>
        <dbReference type="EMBL" id="MEE6258042.1"/>
    </source>
</evidence>
<organism evidence="1 2">
    <name type="scientific">Plantactinospora sonchi</name>
    <dbReference type="NCBI Taxonomy" id="1544735"/>
    <lineage>
        <taxon>Bacteria</taxon>
        <taxon>Bacillati</taxon>
        <taxon>Actinomycetota</taxon>
        <taxon>Actinomycetes</taxon>
        <taxon>Micromonosporales</taxon>
        <taxon>Micromonosporaceae</taxon>
        <taxon>Plantactinospora</taxon>
    </lineage>
</organism>